<proteinExistence type="predicted"/>
<evidence type="ECO:0000259" key="4">
    <source>
        <dbReference type="Pfam" id="PF01258"/>
    </source>
</evidence>
<sequence length="117" mass="13401">MPDDINIKSFKQRLLQRQNELLDLEDINNEAAKTVELDQTCVGRLSRMDAMQGQAMSQEVRRRRKIETQKITSALHRIEEGEYGYCIKCDEGIAKQRLEFDPATPLCISCAEKAESP</sequence>
<dbReference type="AlphaFoldDB" id="A0A3B1BCA7"/>
<dbReference type="Pfam" id="PF01258">
    <property type="entry name" value="zf-dskA_traR"/>
    <property type="match status" value="1"/>
</dbReference>
<name>A0A3B1BCA7_9ZZZZ</name>
<dbReference type="PROSITE" id="PS51128">
    <property type="entry name" value="ZF_DKSA_2"/>
    <property type="match status" value="1"/>
</dbReference>
<dbReference type="EMBL" id="UOFX01000044">
    <property type="protein sequence ID" value="VAX09048.1"/>
    <property type="molecule type" value="Genomic_DNA"/>
</dbReference>
<dbReference type="GO" id="GO:0008270">
    <property type="term" value="F:zinc ion binding"/>
    <property type="evidence" value="ECO:0007669"/>
    <property type="project" value="UniProtKB-KW"/>
</dbReference>
<organism evidence="5">
    <name type="scientific">hydrothermal vent metagenome</name>
    <dbReference type="NCBI Taxonomy" id="652676"/>
    <lineage>
        <taxon>unclassified sequences</taxon>
        <taxon>metagenomes</taxon>
        <taxon>ecological metagenomes</taxon>
    </lineage>
</organism>
<dbReference type="Gene3D" id="1.20.120.910">
    <property type="entry name" value="DksA, coiled-coil domain"/>
    <property type="match status" value="1"/>
</dbReference>
<gene>
    <name evidence="5" type="ORF">MNBD_GAMMA26-2264</name>
</gene>
<dbReference type="InterPro" id="IPR000962">
    <property type="entry name" value="Znf_DskA_TraR"/>
</dbReference>
<evidence type="ECO:0000256" key="1">
    <source>
        <dbReference type="ARBA" id="ARBA00022723"/>
    </source>
</evidence>
<dbReference type="PANTHER" id="PTHR33823:SF4">
    <property type="entry name" value="GENERAL STRESS PROTEIN 16O"/>
    <property type="match status" value="1"/>
</dbReference>
<dbReference type="PANTHER" id="PTHR33823">
    <property type="entry name" value="RNA POLYMERASE-BINDING TRANSCRIPTION FACTOR DKSA-RELATED"/>
    <property type="match status" value="1"/>
</dbReference>
<keyword evidence="3" id="KW-0862">Zinc</keyword>
<keyword evidence="2" id="KW-0863">Zinc-finger</keyword>
<evidence type="ECO:0000313" key="5">
    <source>
        <dbReference type="EMBL" id="VAX09048.1"/>
    </source>
</evidence>
<evidence type="ECO:0000256" key="2">
    <source>
        <dbReference type="ARBA" id="ARBA00022771"/>
    </source>
</evidence>
<protein>
    <recommendedName>
        <fullName evidence="4">Zinc finger DksA/TraR C4-type domain-containing protein</fullName>
    </recommendedName>
</protein>
<accession>A0A3B1BCA7</accession>
<keyword evidence="1" id="KW-0479">Metal-binding</keyword>
<dbReference type="SUPFAM" id="SSF57716">
    <property type="entry name" value="Glucocorticoid receptor-like (DNA-binding domain)"/>
    <property type="match status" value="1"/>
</dbReference>
<feature type="domain" description="Zinc finger DksA/TraR C4-type" evidence="4">
    <location>
        <begin position="81"/>
        <end position="115"/>
    </location>
</feature>
<evidence type="ECO:0000256" key="3">
    <source>
        <dbReference type="ARBA" id="ARBA00022833"/>
    </source>
</evidence>
<reference evidence="5" key="1">
    <citation type="submission" date="2018-06" db="EMBL/GenBank/DDBJ databases">
        <authorList>
            <person name="Zhirakovskaya E."/>
        </authorList>
    </citation>
    <scope>NUCLEOTIDE SEQUENCE</scope>
</reference>